<evidence type="ECO:0000256" key="9">
    <source>
        <dbReference type="ARBA" id="ARBA00048540"/>
    </source>
</evidence>
<organism evidence="13 14">
    <name type="scientific">Paenibacillus antri</name>
    <dbReference type="NCBI Taxonomy" id="2582848"/>
    <lineage>
        <taxon>Bacteria</taxon>
        <taxon>Bacillati</taxon>
        <taxon>Bacillota</taxon>
        <taxon>Bacilli</taxon>
        <taxon>Bacillales</taxon>
        <taxon>Paenibacillaceae</taxon>
        <taxon>Paenibacillus</taxon>
    </lineage>
</organism>
<gene>
    <name evidence="13" type="ORF">FE782_30120</name>
</gene>
<keyword evidence="3 10" id="KW-0285">Flavoprotein</keyword>
<evidence type="ECO:0000313" key="14">
    <source>
        <dbReference type="Proteomes" id="UP000309676"/>
    </source>
</evidence>
<feature type="binding site" evidence="11">
    <location>
        <position position="181"/>
    </location>
    <ligand>
        <name>Mg(2+)</name>
        <dbReference type="ChEBI" id="CHEBI:18420"/>
    </ligand>
</feature>
<dbReference type="OrthoDB" id="9778595at2"/>
<dbReference type="InterPro" id="IPR003374">
    <property type="entry name" value="ApbE-like_sf"/>
</dbReference>
<feature type="binding site" evidence="11">
    <location>
        <position position="299"/>
    </location>
    <ligand>
        <name>Mg(2+)</name>
        <dbReference type="ChEBI" id="CHEBI:18420"/>
    </ligand>
</feature>
<dbReference type="GO" id="GO:0005886">
    <property type="term" value="C:plasma membrane"/>
    <property type="evidence" value="ECO:0007669"/>
    <property type="project" value="UniProtKB-SubCell"/>
</dbReference>
<comment type="subcellular location">
    <subcellularLocation>
        <location evidence="12">Cell inner membrane</location>
        <topology evidence="12">Lipid-anchor</topology>
        <orientation evidence="12">Periplasmic side</orientation>
    </subcellularLocation>
</comment>
<evidence type="ECO:0000256" key="5">
    <source>
        <dbReference type="ARBA" id="ARBA00022723"/>
    </source>
</evidence>
<dbReference type="AlphaFoldDB" id="A0A5R9G378"/>
<evidence type="ECO:0000256" key="12">
    <source>
        <dbReference type="RuleBase" id="RU363002"/>
    </source>
</evidence>
<evidence type="ECO:0000256" key="2">
    <source>
        <dbReference type="ARBA" id="ARBA00016337"/>
    </source>
</evidence>
<protein>
    <recommendedName>
        <fullName evidence="2 10">FAD:protein FMN transferase</fullName>
        <ecNumber evidence="1 10">2.7.1.180</ecNumber>
    </recommendedName>
    <alternativeName>
        <fullName evidence="8 10">Flavin transferase</fullName>
    </alternativeName>
</protein>
<evidence type="ECO:0000256" key="3">
    <source>
        <dbReference type="ARBA" id="ARBA00022630"/>
    </source>
</evidence>
<dbReference type="EC" id="2.7.1.180" evidence="1 10"/>
<keyword evidence="12" id="KW-1003">Cell membrane</keyword>
<keyword evidence="6 10" id="KW-0274">FAD</keyword>
<dbReference type="InterPro" id="IPR024932">
    <property type="entry name" value="ApbE"/>
</dbReference>
<evidence type="ECO:0000256" key="4">
    <source>
        <dbReference type="ARBA" id="ARBA00022679"/>
    </source>
</evidence>
<dbReference type="EMBL" id="VCIW01000033">
    <property type="protein sequence ID" value="TLS48570.1"/>
    <property type="molecule type" value="Genomic_DNA"/>
</dbReference>
<sequence>MKGNLLRNLALASALFASAALAGCSGEAAAGGGSEARAETYFIFDTVVTVKVFDERADDATFEHIRELLERIDATMSRQVETSEISGVNRMAGVEPVRVSEETFRLVEKGIRYWKDSGGKFDPAIGPLVDVWDIGSDAPRKPSVEEIQSASALVDADNVVLDDTATSIYLTEPGMSLDLGAIAKGYAGDVVADYLRAEGLNSAIVDLGGNIVAVGEKAAGKPWTIGVQDPEDARGASIGSLKAVDQTIVSSGVYERFFIEDGVRYHHILDPATGYPVDNELLSVTILTERSADADALSTAAFALGLADGMAFVESTEKTEAVFITASREVYLSSGLRDSFRLTSDKYALK</sequence>
<dbReference type="RefSeq" id="WP_138198064.1">
    <property type="nucleotide sequence ID" value="NZ_VCIW01000033.1"/>
</dbReference>
<reference evidence="13 14" key="1">
    <citation type="submission" date="2019-05" db="EMBL/GenBank/DDBJ databases">
        <authorList>
            <person name="Narsing Rao M.P."/>
            <person name="Li W.J."/>
        </authorList>
    </citation>
    <scope>NUCLEOTIDE SEQUENCE [LARGE SCALE GENOMIC DNA]</scope>
    <source>
        <strain evidence="13 14">SYSU_K30003</strain>
    </source>
</reference>
<dbReference type="GO" id="GO:0016740">
    <property type="term" value="F:transferase activity"/>
    <property type="evidence" value="ECO:0007669"/>
    <property type="project" value="UniProtKB-UniRule"/>
</dbReference>
<dbReference type="SUPFAM" id="SSF143631">
    <property type="entry name" value="ApbE-like"/>
    <property type="match status" value="1"/>
</dbReference>
<comment type="catalytic activity">
    <reaction evidence="9 10 12">
        <text>L-threonyl-[protein] + FAD = FMN-L-threonyl-[protein] + AMP + H(+)</text>
        <dbReference type="Rhea" id="RHEA:36847"/>
        <dbReference type="Rhea" id="RHEA-COMP:11060"/>
        <dbReference type="Rhea" id="RHEA-COMP:11061"/>
        <dbReference type="ChEBI" id="CHEBI:15378"/>
        <dbReference type="ChEBI" id="CHEBI:30013"/>
        <dbReference type="ChEBI" id="CHEBI:57692"/>
        <dbReference type="ChEBI" id="CHEBI:74257"/>
        <dbReference type="ChEBI" id="CHEBI:456215"/>
        <dbReference type="EC" id="2.7.1.180"/>
    </reaction>
</comment>
<dbReference type="GO" id="GO:0046872">
    <property type="term" value="F:metal ion binding"/>
    <property type="evidence" value="ECO:0007669"/>
    <property type="project" value="UniProtKB-UniRule"/>
</dbReference>
<keyword evidence="4 10" id="KW-0808">Transferase</keyword>
<feature type="chain" id="PRO_5039754898" description="FAD:protein FMN transferase" evidence="12">
    <location>
        <begin position="23"/>
        <end position="350"/>
    </location>
</feature>
<evidence type="ECO:0000256" key="8">
    <source>
        <dbReference type="ARBA" id="ARBA00031306"/>
    </source>
</evidence>
<keyword evidence="7 10" id="KW-0460">Magnesium</keyword>
<evidence type="ECO:0000256" key="6">
    <source>
        <dbReference type="ARBA" id="ARBA00022827"/>
    </source>
</evidence>
<dbReference type="Proteomes" id="UP000309676">
    <property type="component" value="Unassembled WGS sequence"/>
</dbReference>
<keyword evidence="12" id="KW-0449">Lipoprotein</keyword>
<keyword evidence="12" id="KW-0997">Cell inner membrane</keyword>
<comment type="function">
    <text evidence="12">Flavin transferase that catalyzes the transfer of the FMN moiety of FAD and its covalent binding to the hydroxyl group of a threonine residue in a target flavoprotein.</text>
</comment>
<evidence type="ECO:0000256" key="1">
    <source>
        <dbReference type="ARBA" id="ARBA00011955"/>
    </source>
</evidence>
<evidence type="ECO:0000313" key="13">
    <source>
        <dbReference type="EMBL" id="TLS48570.1"/>
    </source>
</evidence>
<feature type="binding site" evidence="11">
    <location>
        <position position="295"/>
    </location>
    <ligand>
        <name>Mg(2+)</name>
        <dbReference type="ChEBI" id="CHEBI:18420"/>
    </ligand>
</feature>
<comment type="cofactor">
    <cofactor evidence="11">
        <name>Mg(2+)</name>
        <dbReference type="ChEBI" id="CHEBI:18420"/>
    </cofactor>
    <cofactor evidence="11">
        <name>Mn(2+)</name>
        <dbReference type="ChEBI" id="CHEBI:29035"/>
    </cofactor>
    <text evidence="11">Magnesium. Can also use manganese.</text>
</comment>
<dbReference type="PIRSF" id="PIRSF006268">
    <property type="entry name" value="ApbE"/>
    <property type="match status" value="1"/>
</dbReference>
<dbReference type="PROSITE" id="PS51257">
    <property type="entry name" value="PROKAR_LIPOPROTEIN"/>
    <property type="match status" value="1"/>
</dbReference>
<dbReference type="Gene3D" id="3.10.520.10">
    <property type="entry name" value="ApbE-like domains"/>
    <property type="match status" value="1"/>
</dbReference>
<dbReference type="Pfam" id="PF02424">
    <property type="entry name" value="ApbE"/>
    <property type="match status" value="1"/>
</dbReference>
<name>A0A5R9G378_9BACL</name>
<keyword evidence="14" id="KW-1185">Reference proteome</keyword>
<comment type="similarity">
    <text evidence="10 12">Belongs to the ApbE family.</text>
</comment>
<evidence type="ECO:0000256" key="7">
    <source>
        <dbReference type="ARBA" id="ARBA00022842"/>
    </source>
</evidence>
<keyword evidence="12" id="KW-0732">Signal</keyword>
<evidence type="ECO:0000256" key="10">
    <source>
        <dbReference type="PIRNR" id="PIRNR006268"/>
    </source>
</evidence>
<feature type="signal peptide" evidence="12">
    <location>
        <begin position="1"/>
        <end position="22"/>
    </location>
</feature>
<keyword evidence="5 10" id="KW-0479">Metal-binding</keyword>
<accession>A0A5R9G378</accession>
<keyword evidence="12" id="KW-0472">Membrane</keyword>
<proteinExistence type="inferred from homology"/>
<evidence type="ECO:0000256" key="11">
    <source>
        <dbReference type="PIRSR" id="PIRSR006268-2"/>
    </source>
</evidence>
<comment type="caution">
    <text evidence="13">The sequence shown here is derived from an EMBL/GenBank/DDBJ whole genome shotgun (WGS) entry which is preliminary data.</text>
</comment>
<dbReference type="PANTHER" id="PTHR30040:SF2">
    <property type="entry name" value="FAD:PROTEIN FMN TRANSFERASE"/>
    <property type="match status" value="1"/>
</dbReference>
<dbReference type="PANTHER" id="PTHR30040">
    <property type="entry name" value="THIAMINE BIOSYNTHESIS LIPOPROTEIN APBE"/>
    <property type="match status" value="1"/>
</dbReference>